<keyword evidence="2" id="KW-1003">Cell membrane</keyword>
<keyword evidence="12" id="KW-1185">Reference proteome</keyword>
<name>A0ABP1N8P7_XYLVO</name>
<reference evidence="11 12" key="1">
    <citation type="submission" date="2024-08" db="EMBL/GenBank/DDBJ databases">
        <authorList>
            <person name="Will J Nash"/>
            <person name="Angela Man"/>
            <person name="Seanna McTaggart"/>
            <person name="Kendall Baker"/>
            <person name="Tom Barker"/>
            <person name="Leah Catchpole"/>
            <person name="Alex Durrant"/>
            <person name="Karim Gharbi"/>
            <person name="Naomi Irish"/>
            <person name="Gemy Kaithakottil"/>
            <person name="Debby Ku"/>
            <person name="Aaliyah Providence"/>
            <person name="Felix Shaw"/>
            <person name="David Swarbreck"/>
            <person name="Chris Watkins"/>
            <person name="Ann M. McCartney"/>
            <person name="Giulio Formenti"/>
            <person name="Alice Mouton"/>
            <person name="Noel Vella"/>
            <person name="Bjorn M von Reumont"/>
            <person name="Adriana Vella"/>
            <person name="Wilfried Haerty"/>
        </authorList>
    </citation>
    <scope>NUCLEOTIDE SEQUENCE [LARGE SCALE GENOMIC DNA]</scope>
</reference>
<evidence type="ECO:0000256" key="3">
    <source>
        <dbReference type="ARBA" id="ARBA00022606"/>
    </source>
</evidence>
<evidence type="ECO:0000256" key="7">
    <source>
        <dbReference type="ARBA" id="ARBA00023136"/>
    </source>
</evidence>
<feature type="transmembrane region" description="Helical" evidence="10">
    <location>
        <begin position="12"/>
        <end position="31"/>
    </location>
</feature>
<dbReference type="PANTHER" id="PTHR21137">
    <property type="entry name" value="ODORANT RECEPTOR"/>
    <property type="match status" value="1"/>
</dbReference>
<dbReference type="EMBL" id="CAXAJV020001287">
    <property type="protein sequence ID" value="CAL7936666.1"/>
    <property type="molecule type" value="Genomic_DNA"/>
</dbReference>
<dbReference type="InterPro" id="IPR004117">
    <property type="entry name" value="7tm6_olfct_rcpt"/>
</dbReference>
<keyword evidence="4 10" id="KW-0812">Transmembrane</keyword>
<keyword evidence="5 10" id="KW-0552">Olfaction</keyword>
<comment type="caution">
    <text evidence="10">Lacks conserved residue(s) required for the propagation of feature annotation.</text>
</comment>
<comment type="subcellular location">
    <subcellularLocation>
        <location evidence="1 10">Cell membrane</location>
        <topology evidence="1 10">Multi-pass membrane protein</topology>
    </subcellularLocation>
</comment>
<evidence type="ECO:0000313" key="12">
    <source>
        <dbReference type="Proteomes" id="UP001642520"/>
    </source>
</evidence>
<organism evidence="11 12">
    <name type="scientific">Xylocopa violacea</name>
    <name type="common">Violet carpenter bee</name>
    <name type="synonym">Apis violacea</name>
    <dbReference type="NCBI Taxonomy" id="135666"/>
    <lineage>
        <taxon>Eukaryota</taxon>
        <taxon>Metazoa</taxon>
        <taxon>Ecdysozoa</taxon>
        <taxon>Arthropoda</taxon>
        <taxon>Hexapoda</taxon>
        <taxon>Insecta</taxon>
        <taxon>Pterygota</taxon>
        <taxon>Neoptera</taxon>
        <taxon>Endopterygota</taxon>
        <taxon>Hymenoptera</taxon>
        <taxon>Apocrita</taxon>
        <taxon>Aculeata</taxon>
        <taxon>Apoidea</taxon>
        <taxon>Anthophila</taxon>
        <taxon>Apidae</taxon>
        <taxon>Xylocopa</taxon>
        <taxon>Xylocopa</taxon>
    </lineage>
</organism>
<evidence type="ECO:0000256" key="6">
    <source>
        <dbReference type="ARBA" id="ARBA00022989"/>
    </source>
</evidence>
<evidence type="ECO:0000256" key="10">
    <source>
        <dbReference type="RuleBase" id="RU351113"/>
    </source>
</evidence>
<evidence type="ECO:0000256" key="2">
    <source>
        <dbReference type="ARBA" id="ARBA00022475"/>
    </source>
</evidence>
<accession>A0ABP1N8P7</accession>
<feature type="transmembrane region" description="Helical" evidence="10">
    <location>
        <begin position="199"/>
        <end position="223"/>
    </location>
</feature>
<evidence type="ECO:0000256" key="1">
    <source>
        <dbReference type="ARBA" id="ARBA00004651"/>
    </source>
</evidence>
<evidence type="ECO:0000313" key="11">
    <source>
        <dbReference type="EMBL" id="CAL7936666.1"/>
    </source>
</evidence>
<evidence type="ECO:0000256" key="4">
    <source>
        <dbReference type="ARBA" id="ARBA00022692"/>
    </source>
</evidence>
<proteinExistence type="inferred from homology"/>
<evidence type="ECO:0000256" key="9">
    <source>
        <dbReference type="ARBA" id="ARBA00023224"/>
    </source>
</evidence>
<keyword evidence="6 10" id="KW-1133">Transmembrane helix</keyword>
<feature type="transmembrane region" description="Helical" evidence="10">
    <location>
        <begin position="129"/>
        <end position="151"/>
    </location>
</feature>
<sequence length="398" mass="45489">MSRLKETEEDLRYATGFLKATLGIIGAWPIPPTSSLSTRISHRTKHVLVNFLFFLMIVPSLSYVFLKEKNNRMRLKLLAPTVNCSLQTFKYIVLLFQLKEIQTALDAIRQDWMNATEENRSIFLSKAKIGRGMVLMVAVTTYGGGICYRAILPFLRETIVTSENVTVRPLPCPGYFVFLDEQRSPNYEILFMLQVLSGFMSYTVIAGTCGFVAFLILHVCGMLKILANKMKRLEDTTNVNEASVQRQIKDIVDYQTKIKGFLETVKAITKYICLCEMLCGSCLICIVDYCILMEWENNNVVSIITYVAFQISFVFSVFILCYIGQLLINESDIVAETSYRMNWYRLPTWQARYMILIIAMSNHSMTLTAGKVFDVSLAVFSDVMKMSMGYFNLLRKVI</sequence>
<feature type="transmembrane region" description="Helical" evidence="10">
    <location>
        <begin position="271"/>
        <end position="291"/>
    </location>
</feature>
<keyword evidence="7 10" id="KW-0472">Membrane</keyword>
<evidence type="ECO:0000256" key="8">
    <source>
        <dbReference type="ARBA" id="ARBA00023170"/>
    </source>
</evidence>
<gene>
    <name evidence="11" type="ORF">XYLVIOL_LOCUS2305</name>
</gene>
<evidence type="ECO:0000256" key="5">
    <source>
        <dbReference type="ARBA" id="ARBA00022725"/>
    </source>
</evidence>
<dbReference type="Pfam" id="PF02949">
    <property type="entry name" value="7tm_6"/>
    <property type="match status" value="1"/>
</dbReference>
<protein>
    <recommendedName>
        <fullName evidence="10">Odorant receptor</fullName>
    </recommendedName>
</protein>
<keyword evidence="9 10" id="KW-0807">Transducer</keyword>
<keyword evidence="3 10" id="KW-0716">Sensory transduction</keyword>
<feature type="transmembrane region" description="Helical" evidence="10">
    <location>
        <begin position="47"/>
        <end position="66"/>
    </location>
</feature>
<dbReference type="PANTHER" id="PTHR21137:SF35">
    <property type="entry name" value="ODORANT RECEPTOR 19A-RELATED"/>
    <property type="match status" value="1"/>
</dbReference>
<keyword evidence="8 10" id="KW-0675">Receptor</keyword>
<dbReference type="Proteomes" id="UP001642520">
    <property type="component" value="Unassembled WGS sequence"/>
</dbReference>
<comment type="caution">
    <text evidence="11">The sequence shown here is derived from an EMBL/GenBank/DDBJ whole genome shotgun (WGS) entry which is preliminary data.</text>
</comment>
<feature type="transmembrane region" description="Helical" evidence="10">
    <location>
        <begin position="303"/>
        <end position="328"/>
    </location>
</feature>
<comment type="similarity">
    <text evidence="10">Belongs to the insect chemoreceptor superfamily. Heteromeric odorant receptor channel (TC 1.A.69) family.</text>
</comment>